<reference evidence="1 2" key="1">
    <citation type="submission" date="2019-03" db="EMBL/GenBank/DDBJ databases">
        <title>Single cell metagenomics reveals metabolic interactions within the superorganism composed of flagellate Streblomastix strix and complex community of Bacteroidetes bacteria on its surface.</title>
        <authorList>
            <person name="Treitli S.C."/>
            <person name="Kolisko M."/>
            <person name="Husnik F."/>
            <person name="Keeling P."/>
            <person name="Hampl V."/>
        </authorList>
    </citation>
    <scope>NUCLEOTIDE SEQUENCE [LARGE SCALE GENOMIC DNA]</scope>
    <source>
        <strain evidence="1">ST1C</strain>
    </source>
</reference>
<evidence type="ECO:0000313" key="1">
    <source>
        <dbReference type="EMBL" id="KAA6380844.1"/>
    </source>
</evidence>
<gene>
    <name evidence="1" type="ORF">EZS28_023627</name>
</gene>
<proteinExistence type="predicted"/>
<comment type="caution">
    <text evidence="1">The sequence shown here is derived from an EMBL/GenBank/DDBJ whole genome shotgun (WGS) entry which is preliminary data.</text>
</comment>
<accession>A0A5J4VEL7</accession>
<protein>
    <submittedName>
        <fullName evidence="1">Uncharacterized protein</fullName>
    </submittedName>
</protein>
<dbReference type="EMBL" id="SNRW01007684">
    <property type="protein sequence ID" value="KAA6380844.1"/>
    <property type="molecule type" value="Genomic_DNA"/>
</dbReference>
<organism evidence="1 2">
    <name type="scientific">Streblomastix strix</name>
    <dbReference type="NCBI Taxonomy" id="222440"/>
    <lineage>
        <taxon>Eukaryota</taxon>
        <taxon>Metamonada</taxon>
        <taxon>Preaxostyla</taxon>
        <taxon>Oxymonadida</taxon>
        <taxon>Streblomastigidae</taxon>
        <taxon>Streblomastix</taxon>
    </lineage>
</organism>
<feature type="non-terminal residue" evidence="1">
    <location>
        <position position="1"/>
    </location>
</feature>
<evidence type="ECO:0000313" key="2">
    <source>
        <dbReference type="Proteomes" id="UP000324800"/>
    </source>
</evidence>
<name>A0A5J4VEL7_9EUKA</name>
<dbReference type="Proteomes" id="UP000324800">
    <property type="component" value="Unassembled WGS sequence"/>
</dbReference>
<dbReference type="AlphaFoldDB" id="A0A5J4VEL7"/>
<sequence length="137" mass="15864">VFTMQLNTASKALQPVSRILRFVRLPALRALCAPVRYRNGQELPHHHRIVVHEQVYAQGTEFCNEMTENLWFLPQAVRQAYKVLRRQKTQNTRNWCIPLIHRTWPRVIFPFRKLEAVIGGQQTPNKGAVAATNKANP</sequence>